<organism evidence="1 2">
    <name type="scientific">Coemansia nantahalensis</name>
    <dbReference type="NCBI Taxonomy" id="2789366"/>
    <lineage>
        <taxon>Eukaryota</taxon>
        <taxon>Fungi</taxon>
        <taxon>Fungi incertae sedis</taxon>
        <taxon>Zoopagomycota</taxon>
        <taxon>Kickxellomycotina</taxon>
        <taxon>Kickxellomycetes</taxon>
        <taxon>Kickxellales</taxon>
        <taxon>Kickxellaceae</taxon>
        <taxon>Coemansia</taxon>
    </lineage>
</organism>
<dbReference type="Proteomes" id="UP001140234">
    <property type="component" value="Unassembled WGS sequence"/>
</dbReference>
<reference evidence="1" key="1">
    <citation type="submission" date="2022-07" db="EMBL/GenBank/DDBJ databases">
        <title>Phylogenomic reconstructions and comparative analyses of Kickxellomycotina fungi.</title>
        <authorList>
            <person name="Reynolds N.K."/>
            <person name="Stajich J.E."/>
            <person name="Barry K."/>
            <person name="Grigoriev I.V."/>
            <person name="Crous P."/>
            <person name="Smith M.E."/>
        </authorList>
    </citation>
    <scope>NUCLEOTIDE SEQUENCE</scope>
    <source>
        <strain evidence="1">CBS 109366</strain>
    </source>
</reference>
<evidence type="ECO:0000313" key="2">
    <source>
        <dbReference type="Proteomes" id="UP001140234"/>
    </source>
</evidence>
<feature type="non-terminal residue" evidence="1">
    <location>
        <position position="1"/>
    </location>
</feature>
<protein>
    <submittedName>
        <fullName evidence="1">Uncharacterized protein</fullName>
    </submittedName>
</protein>
<proteinExistence type="predicted"/>
<comment type="caution">
    <text evidence="1">The sequence shown here is derived from an EMBL/GenBank/DDBJ whole genome shotgun (WGS) entry which is preliminary data.</text>
</comment>
<evidence type="ECO:0000313" key="1">
    <source>
        <dbReference type="EMBL" id="KAJ2764963.1"/>
    </source>
</evidence>
<name>A0ACC1JPW1_9FUNG</name>
<sequence>VVRDSGVFVLARPTPSLKEELRRLARVFGNRYMLLLVPHMFSQAFTVGILGASLPNFHSVLLYNVGSLSALGLAAVLDVGSQLRKRRAQLGFAAASFVTAVCVVLMAVLNTRSVDVSQLPSLAALPGAPVNAYRLLHYRPLFYAAAFFTGMAVSCAYLFSGWVIGSLTNDVEYTARFSGTLLSVPALGTLTALLCLGSDSTSVAVPSNVPLYVGAGLLVLSSCAMYYVVHHITDTNDWSLICMAGTGHHTPSTAPLMQNCVVSASDDASFGRSSIAKRPLPDS</sequence>
<gene>
    <name evidence="1" type="ORF">IWQ57_004969</name>
</gene>
<keyword evidence="2" id="KW-1185">Reference proteome</keyword>
<accession>A0ACC1JPW1</accession>
<dbReference type="EMBL" id="JANBUJ010002166">
    <property type="protein sequence ID" value="KAJ2764963.1"/>
    <property type="molecule type" value="Genomic_DNA"/>
</dbReference>